<dbReference type="OMA" id="HMEHVEA"/>
<evidence type="ECO:0000256" key="8">
    <source>
        <dbReference type="ARBA" id="ARBA00022454"/>
    </source>
</evidence>
<evidence type="ECO:0000256" key="7">
    <source>
        <dbReference type="ARBA" id="ARBA00012255"/>
    </source>
</evidence>
<evidence type="ECO:0000256" key="14">
    <source>
        <dbReference type="ARBA" id="ARBA00023128"/>
    </source>
</evidence>
<keyword evidence="14" id="KW-0496">Mitochondrion</keyword>
<feature type="binding site" evidence="25">
    <location>
        <position position="311"/>
    </location>
    <ligand>
        <name>Mg(2+)</name>
        <dbReference type="ChEBI" id="CHEBI:18420"/>
        <label>1</label>
    </ligand>
</feature>
<accession>A0A226DD65</accession>
<dbReference type="Pfam" id="PF03747">
    <property type="entry name" value="ADP_ribosyl_GH"/>
    <property type="match status" value="1"/>
</dbReference>
<evidence type="ECO:0000256" key="25">
    <source>
        <dbReference type="PIRSR" id="PIRSR605502-1"/>
    </source>
</evidence>
<dbReference type="EMBL" id="LNIX01000022">
    <property type="protein sequence ID" value="OXA43472.1"/>
    <property type="molecule type" value="Genomic_DNA"/>
</dbReference>
<keyword evidence="13 25" id="KW-0460">Magnesium</keyword>
<sequence length="370" mass="39696">MSASTLSRFQGTLLGVLVGDCLGGPFEGSKYVSKAHLNKYFAKMLDPSVRLPFKTYTDDTAMTKSVALSLIQCRRVDPMDMAKRFVSEYNADPKRGYGATVGDVFQNLHLTAFEDPFGPASRQFGGMGSYGNGAAMRISPVPLFTHSTSDESDDLSTLLAAVETCSKVTHSNPLGIRGAILHAIAVRAALRHKAGEKMDTTAFTNGLIDIMAQVEGADSGKAHMTHSKLDKDPETSYVKKLEIVRSFLALNEPPHREEIEEVLGTAVSAHRSVPTALYCFLAAQKPIPEIETDNVFQRALMLSFHLGGDTDTIGSMAGALAGAQFGLDGIPSGLLKHCEATKQAVQWGEDLFNLAETSSSASSKGTQRSS</sequence>
<dbReference type="OrthoDB" id="410104at2759"/>
<dbReference type="Gene3D" id="1.10.4080.10">
    <property type="entry name" value="ADP-ribosylation/Crystallin J1"/>
    <property type="match status" value="1"/>
</dbReference>
<evidence type="ECO:0000256" key="2">
    <source>
        <dbReference type="ARBA" id="ARBA00004286"/>
    </source>
</evidence>
<reference evidence="27 28" key="1">
    <citation type="submission" date="2015-12" db="EMBL/GenBank/DDBJ databases">
        <title>The genome of Folsomia candida.</title>
        <authorList>
            <person name="Faddeeva A."/>
            <person name="Derks M.F."/>
            <person name="Anvar Y."/>
            <person name="Smit S."/>
            <person name="Van Straalen N."/>
            <person name="Roelofs D."/>
        </authorList>
    </citation>
    <scope>NUCLEOTIDE SEQUENCE [LARGE SCALE GENOMIC DNA]</scope>
    <source>
        <strain evidence="27 28">VU population</strain>
        <tissue evidence="27">Whole body</tissue>
    </source>
</reference>
<evidence type="ECO:0000256" key="16">
    <source>
        <dbReference type="ARBA" id="ARBA00023242"/>
    </source>
</evidence>
<evidence type="ECO:0000256" key="9">
    <source>
        <dbReference type="ARBA" id="ARBA00022490"/>
    </source>
</evidence>
<evidence type="ECO:0000256" key="20">
    <source>
        <dbReference type="ARBA" id="ARBA00042722"/>
    </source>
</evidence>
<feature type="chain" id="PRO_5012126871" description="ADP-ribosylhydrolase ARH3" evidence="26">
    <location>
        <begin position="24"/>
        <end position="370"/>
    </location>
</feature>
<keyword evidence="8" id="KW-0158">Chromosome</keyword>
<dbReference type="GO" id="GO:0005759">
    <property type="term" value="C:mitochondrial matrix"/>
    <property type="evidence" value="ECO:0007669"/>
    <property type="project" value="UniProtKB-SubCell"/>
</dbReference>
<gene>
    <name evidence="27" type="ORF">Fcan01_21857</name>
</gene>
<dbReference type="Proteomes" id="UP000198287">
    <property type="component" value="Unassembled WGS sequence"/>
</dbReference>
<keyword evidence="26" id="KW-0732">Signal</keyword>
<proteinExistence type="inferred from homology"/>
<evidence type="ECO:0000313" key="27">
    <source>
        <dbReference type="EMBL" id="OXA43472.1"/>
    </source>
</evidence>
<evidence type="ECO:0000256" key="22">
    <source>
        <dbReference type="ARBA" id="ARBA00043187"/>
    </source>
</evidence>
<dbReference type="EC" id="3.2.1.143" evidence="7"/>
<evidence type="ECO:0000256" key="3">
    <source>
        <dbReference type="ARBA" id="ARBA00004305"/>
    </source>
</evidence>
<evidence type="ECO:0000256" key="24">
    <source>
        <dbReference type="ARBA" id="ARBA00049015"/>
    </source>
</evidence>
<keyword evidence="10 25" id="KW-0479">Metal-binding</keyword>
<comment type="cofactor">
    <cofactor evidence="25">
        <name>Mg(2+)</name>
        <dbReference type="ChEBI" id="CHEBI:18420"/>
    </cofactor>
    <text evidence="25">Binds 2 magnesium ions per subunit.</text>
</comment>
<feature type="binding site" evidence="25">
    <location>
        <position position="58"/>
    </location>
    <ligand>
        <name>Mg(2+)</name>
        <dbReference type="ChEBI" id="CHEBI:18420"/>
        <label>1</label>
    </ligand>
</feature>
<dbReference type="SUPFAM" id="SSF101478">
    <property type="entry name" value="ADP-ribosylglycohydrolase"/>
    <property type="match status" value="1"/>
</dbReference>
<comment type="subunit">
    <text evidence="6">Monomer.</text>
</comment>
<evidence type="ECO:0000256" key="4">
    <source>
        <dbReference type="ARBA" id="ARBA00004496"/>
    </source>
</evidence>
<dbReference type="PANTHER" id="PTHR16222">
    <property type="entry name" value="ADP-RIBOSYLGLYCOHYDROLASE"/>
    <property type="match status" value="1"/>
</dbReference>
<evidence type="ECO:0000256" key="10">
    <source>
        <dbReference type="ARBA" id="ARBA00022723"/>
    </source>
</evidence>
<evidence type="ECO:0000256" key="11">
    <source>
        <dbReference type="ARBA" id="ARBA00022763"/>
    </source>
</evidence>
<name>A0A226DD65_FOLCA</name>
<feature type="binding site" evidence="25">
    <location>
        <position position="57"/>
    </location>
    <ligand>
        <name>Mg(2+)</name>
        <dbReference type="ChEBI" id="CHEBI:18420"/>
        <label>1</label>
    </ligand>
</feature>
<protein>
    <recommendedName>
        <fullName evidence="17">ADP-ribosylhydrolase ARH3</fullName>
        <ecNumber evidence="7">3.2.1.143</ecNumber>
    </recommendedName>
    <alternativeName>
        <fullName evidence="18">ADP-ribose glycohydrolase ARH3</fullName>
    </alternativeName>
    <alternativeName>
        <fullName evidence="19">ADP-ribosylhydrolase 3</fullName>
    </alternativeName>
    <alternativeName>
        <fullName evidence="22">O-acetyl-ADP-ribose deacetylase ARH3</fullName>
    </alternativeName>
    <alternativeName>
        <fullName evidence="23">Poly(ADP-ribose) glycohydrolase ARH3</fullName>
    </alternativeName>
    <alternativeName>
        <fullName evidence="21">[Protein ADP-ribosylarginine] hydrolase-like protein 2</fullName>
    </alternativeName>
    <alternativeName>
        <fullName evidence="20">[Protein ADP-ribosylserine] hydrolase</fullName>
    </alternativeName>
</protein>
<evidence type="ECO:0000313" key="28">
    <source>
        <dbReference type="Proteomes" id="UP000198287"/>
    </source>
</evidence>
<dbReference type="STRING" id="158441.A0A226DD65"/>
<keyword evidence="16" id="KW-0539">Nucleus</keyword>
<organism evidence="27 28">
    <name type="scientific">Folsomia candida</name>
    <name type="common">Springtail</name>
    <dbReference type="NCBI Taxonomy" id="158441"/>
    <lineage>
        <taxon>Eukaryota</taxon>
        <taxon>Metazoa</taxon>
        <taxon>Ecdysozoa</taxon>
        <taxon>Arthropoda</taxon>
        <taxon>Hexapoda</taxon>
        <taxon>Collembola</taxon>
        <taxon>Entomobryomorpha</taxon>
        <taxon>Isotomoidea</taxon>
        <taxon>Isotomidae</taxon>
        <taxon>Proisotominae</taxon>
        <taxon>Folsomia</taxon>
    </lineage>
</organism>
<dbReference type="InterPro" id="IPR036705">
    <property type="entry name" value="Ribosyl_crysJ1_sf"/>
</dbReference>
<comment type="similarity">
    <text evidence="5">Belongs to the ADP-ribosylglycohydrolase family.</text>
</comment>
<evidence type="ECO:0000256" key="26">
    <source>
        <dbReference type="SAM" id="SignalP"/>
    </source>
</evidence>
<evidence type="ECO:0000256" key="17">
    <source>
        <dbReference type="ARBA" id="ARBA00041057"/>
    </source>
</evidence>
<feature type="signal peptide" evidence="26">
    <location>
        <begin position="1"/>
        <end position="23"/>
    </location>
</feature>
<dbReference type="GO" id="GO:0005634">
    <property type="term" value="C:nucleus"/>
    <property type="evidence" value="ECO:0007669"/>
    <property type="project" value="UniProtKB-SubCell"/>
</dbReference>
<dbReference type="GO" id="GO:0005694">
    <property type="term" value="C:chromosome"/>
    <property type="evidence" value="ECO:0007669"/>
    <property type="project" value="UniProtKB-SubCell"/>
</dbReference>
<keyword evidence="28" id="KW-1185">Reference proteome</keyword>
<comment type="subcellular location">
    <subcellularLocation>
        <location evidence="2">Chromosome</location>
    </subcellularLocation>
    <subcellularLocation>
        <location evidence="4">Cytoplasm</location>
    </subcellularLocation>
    <subcellularLocation>
        <location evidence="3">Mitochondrion matrix</location>
    </subcellularLocation>
    <subcellularLocation>
        <location evidence="1">Nucleus</location>
    </subcellularLocation>
</comment>
<dbReference type="GO" id="GO:0046872">
    <property type="term" value="F:metal ion binding"/>
    <property type="evidence" value="ECO:0007669"/>
    <property type="project" value="UniProtKB-KW"/>
</dbReference>
<dbReference type="PANTHER" id="PTHR16222:SF24">
    <property type="entry name" value="ADP-RIBOSYLHYDROLASE ARH3"/>
    <property type="match status" value="1"/>
</dbReference>
<evidence type="ECO:0000256" key="19">
    <source>
        <dbReference type="ARBA" id="ARBA00042471"/>
    </source>
</evidence>
<evidence type="ECO:0000256" key="12">
    <source>
        <dbReference type="ARBA" id="ARBA00022801"/>
    </source>
</evidence>
<keyword evidence="9" id="KW-0963">Cytoplasm</keyword>
<dbReference type="AlphaFoldDB" id="A0A226DD65"/>
<dbReference type="InterPro" id="IPR050792">
    <property type="entry name" value="ADP-ribosylglycohydrolase"/>
</dbReference>
<feature type="binding site" evidence="25">
    <location>
        <position position="59"/>
    </location>
    <ligand>
        <name>Mg(2+)</name>
        <dbReference type="ChEBI" id="CHEBI:18420"/>
        <label>1</label>
    </ligand>
</feature>
<keyword evidence="15" id="KW-0234">DNA repair</keyword>
<evidence type="ECO:0000256" key="5">
    <source>
        <dbReference type="ARBA" id="ARBA00010702"/>
    </source>
</evidence>
<feature type="binding site" evidence="25">
    <location>
        <position position="309"/>
    </location>
    <ligand>
        <name>Mg(2+)</name>
        <dbReference type="ChEBI" id="CHEBI:18420"/>
        <label>1</label>
    </ligand>
</feature>
<feature type="binding site" evidence="25">
    <location>
        <position position="312"/>
    </location>
    <ligand>
        <name>Mg(2+)</name>
        <dbReference type="ChEBI" id="CHEBI:18420"/>
        <label>1</label>
    </ligand>
</feature>
<dbReference type="GO" id="GO:0140290">
    <property type="term" value="P:peptidyl-serine ADP-deribosylation"/>
    <property type="evidence" value="ECO:0007669"/>
    <property type="project" value="UniProtKB-ARBA"/>
</dbReference>
<dbReference type="GO" id="GO:0004649">
    <property type="term" value="F:poly(ADP-ribose) glycohydrolase activity"/>
    <property type="evidence" value="ECO:0007669"/>
    <property type="project" value="UniProtKB-EC"/>
</dbReference>
<comment type="caution">
    <text evidence="27">The sequence shown here is derived from an EMBL/GenBank/DDBJ whole genome shotgun (WGS) entry which is preliminary data.</text>
</comment>
<dbReference type="GO" id="GO:0006281">
    <property type="term" value="P:DNA repair"/>
    <property type="evidence" value="ECO:0007669"/>
    <property type="project" value="UniProtKB-KW"/>
</dbReference>
<dbReference type="FunFam" id="1.10.4080.10:FF:000001">
    <property type="entry name" value="ADP-ribose glycohydrolase ARH3"/>
    <property type="match status" value="1"/>
</dbReference>
<evidence type="ECO:0000256" key="21">
    <source>
        <dbReference type="ARBA" id="ARBA00042850"/>
    </source>
</evidence>
<dbReference type="InterPro" id="IPR005502">
    <property type="entry name" value="Ribosyl_crysJ1"/>
</dbReference>
<evidence type="ECO:0000256" key="23">
    <source>
        <dbReference type="ARBA" id="ARBA00043193"/>
    </source>
</evidence>
<evidence type="ECO:0000256" key="6">
    <source>
        <dbReference type="ARBA" id="ARBA00011245"/>
    </source>
</evidence>
<evidence type="ECO:0000256" key="13">
    <source>
        <dbReference type="ARBA" id="ARBA00022842"/>
    </source>
</evidence>
<evidence type="ECO:0000256" key="18">
    <source>
        <dbReference type="ARBA" id="ARBA00042398"/>
    </source>
</evidence>
<comment type="catalytic activity">
    <reaction evidence="24">
        <text>alpha-NAD(+) + H2O = ADP-D-ribose + nicotinamide + H(+)</text>
        <dbReference type="Rhea" id="RHEA:68792"/>
        <dbReference type="ChEBI" id="CHEBI:15377"/>
        <dbReference type="ChEBI" id="CHEBI:15378"/>
        <dbReference type="ChEBI" id="CHEBI:17154"/>
        <dbReference type="ChEBI" id="CHEBI:57967"/>
        <dbReference type="ChEBI" id="CHEBI:77017"/>
    </reaction>
</comment>
<keyword evidence="11" id="KW-0227">DNA damage</keyword>
<evidence type="ECO:0000256" key="15">
    <source>
        <dbReference type="ARBA" id="ARBA00023204"/>
    </source>
</evidence>
<evidence type="ECO:0000256" key="1">
    <source>
        <dbReference type="ARBA" id="ARBA00004123"/>
    </source>
</evidence>
<keyword evidence="12 27" id="KW-0378">Hydrolase</keyword>